<dbReference type="AlphaFoldDB" id="A0A1H8S580"/>
<proteinExistence type="predicted"/>
<keyword evidence="1" id="KW-0732">Signal</keyword>
<dbReference type="STRING" id="112903.SAMN04490178_104203"/>
<feature type="chain" id="PRO_5011715000" evidence="1">
    <location>
        <begin position="21"/>
        <end position="205"/>
    </location>
</feature>
<name>A0A1H8S580_9FIRM</name>
<sequence length="205" mass="22217">MRRLLYFLLPLLTCISSVQAAPSLAGSTGMIDNPSADVLREGQVSAGYYHVVEGNQFSFTAHVAPQTEVGAVIFRDRDSERIGLNAKFSLQQERVNTPAVAIGVEGLTGYRDTSWYAVASKSLPFGIRLHAGIGNGRFNGVFGGVEKQLNSLSVLPGKYLPTASLMAEFDGRQMNYGLRFAVAPGVKLDGGWRKHGSYFGISYTY</sequence>
<evidence type="ECO:0000256" key="1">
    <source>
        <dbReference type="SAM" id="SignalP"/>
    </source>
</evidence>
<dbReference type="RefSeq" id="WP_091744616.1">
    <property type="nucleotide sequence ID" value="NZ_FODY01000004.1"/>
</dbReference>
<dbReference type="InterPro" id="IPR010344">
    <property type="entry name" value="YbjH"/>
</dbReference>
<dbReference type="Pfam" id="PF06082">
    <property type="entry name" value="YjbH"/>
    <property type="match status" value="1"/>
</dbReference>
<protein>
    <submittedName>
        <fullName evidence="2">Exopolysaccharide biosynthesis protein YbjH</fullName>
    </submittedName>
</protein>
<evidence type="ECO:0000313" key="2">
    <source>
        <dbReference type="EMBL" id="SEO73697.1"/>
    </source>
</evidence>
<gene>
    <name evidence="2" type="ORF">SAMN04490178_104203</name>
</gene>
<accession>A0A1H8S580</accession>
<reference evidence="2 3" key="1">
    <citation type="submission" date="2016-10" db="EMBL/GenBank/DDBJ databases">
        <authorList>
            <person name="de Groot N.N."/>
        </authorList>
    </citation>
    <scope>NUCLEOTIDE SEQUENCE [LARGE SCALE GENOMIC DNA]</scope>
    <source>
        <strain evidence="2 3">DSM 13305</strain>
    </source>
</reference>
<dbReference type="EMBL" id="FODY01000004">
    <property type="protein sequence ID" value="SEO73697.1"/>
    <property type="molecule type" value="Genomic_DNA"/>
</dbReference>
<dbReference type="Proteomes" id="UP000198847">
    <property type="component" value="Unassembled WGS sequence"/>
</dbReference>
<feature type="signal peptide" evidence="1">
    <location>
        <begin position="1"/>
        <end position="20"/>
    </location>
</feature>
<organism evidence="2 3">
    <name type="scientific">Propionispora vibrioides</name>
    <dbReference type="NCBI Taxonomy" id="112903"/>
    <lineage>
        <taxon>Bacteria</taxon>
        <taxon>Bacillati</taxon>
        <taxon>Bacillota</taxon>
        <taxon>Negativicutes</taxon>
        <taxon>Selenomonadales</taxon>
        <taxon>Sporomusaceae</taxon>
        <taxon>Propionispora</taxon>
    </lineage>
</organism>
<evidence type="ECO:0000313" key="3">
    <source>
        <dbReference type="Proteomes" id="UP000198847"/>
    </source>
</evidence>
<dbReference type="OrthoDB" id="3034544at2"/>
<keyword evidence="3" id="KW-1185">Reference proteome</keyword>